<dbReference type="InterPro" id="IPR013088">
    <property type="entry name" value="Znf_NHR/GATA"/>
</dbReference>
<evidence type="ECO:0000256" key="1">
    <source>
        <dbReference type="ARBA" id="ARBA00004123"/>
    </source>
</evidence>
<feature type="region of interest" description="Disordered" evidence="7">
    <location>
        <begin position="217"/>
        <end position="273"/>
    </location>
</feature>
<organism evidence="9 10">
    <name type="scientific">Hebeloma cylindrosporum</name>
    <dbReference type="NCBI Taxonomy" id="76867"/>
    <lineage>
        <taxon>Eukaryota</taxon>
        <taxon>Fungi</taxon>
        <taxon>Dikarya</taxon>
        <taxon>Basidiomycota</taxon>
        <taxon>Agaricomycotina</taxon>
        <taxon>Agaricomycetes</taxon>
        <taxon>Agaricomycetidae</taxon>
        <taxon>Agaricales</taxon>
        <taxon>Agaricineae</taxon>
        <taxon>Hymenogastraceae</taxon>
        <taxon>Hebeloma</taxon>
    </lineage>
</organism>
<dbReference type="Pfam" id="PF00320">
    <property type="entry name" value="GATA"/>
    <property type="match status" value="2"/>
</dbReference>
<gene>
    <name evidence="9" type="ORF">M413DRAFT_447648</name>
</gene>
<keyword evidence="4" id="KW-0862">Zinc</keyword>
<dbReference type="GO" id="GO:0000981">
    <property type="term" value="F:DNA-binding transcription factor activity, RNA polymerase II-specific"/>
    <property type="evidence" value="ECO:0007669"/>
    <property type="project" value="TreeGrafter"/>
</dbReference>
<feature type="domain" description="GATA-type" evidence="8">
    <location>
        <begin position="261"/>
        <end position="304"/>
    </location>
</feature>
<dbReference type="EMBL" id="KN831789">
    <property type="protein sequence ID" value="KIM38690.1"/>
    <property type="molecule type" value="Genomic_DNA"/>
</dbReference>
<accession>A0A0C3BPZ0</accession>
<keyword evidence="2" id="KW-0479">Metal-binding</keyword>
<feature type="region of interest" description="Disordered" evidence="7">
    <location>
        <begin position="1"/>
        <end position="35"/>
    </location>
</feature>
<dbReference type="OrthoDB" id="515401at2759"/>
<reference evidence="9 10" key="1">
    <citation type="submission" date="2014-04" db="EMBL/GenBank/DDBJ databases">
        <authorList>
            <consortium name="DOE Joint Genome Institute"/>
            <person name="Kuo A."/>
            <person name="Gay G."/>
            <person name="Dore J."/>
            <person name="Kohler A."/>
            <person name="Nagy L.G."/>
            <person name="Floudas D."/>
            <person name="Copeland A."/>
            <person name="Barry K.W."/>
            <person name="Cichocki N."/>
            <person name="Veneault-Fourrey C."/>
            <person name="LaButti K."/>
            <person name="Lindquist E.A."/>
            <person name="Lipzen A."/>
            <person name="Lundell T."/>
            <person name="Morin E."/>
            <person name="Murat C."/>
            <person name="Sun H."/>
            <person name="Tunlid A."/>
            <person name="Henrissat B."/>
            <person name="Grigoriev I.V."/>
            <person name="Hibbett D.S."/>
            <person name="Martin F."/>
            <person name="Nordberg H.P."/>
            <person name="Cantor M.N."/>
            <person name="Hua S.X."/>
        </authorList>
    </citation>
    <scope>NUCLEOTIDE SEQUENCE [LARGE SCALE GENOMIC DNA]</scope>
    <source>
        <strain evidence="10">h7</strain>
    </source>
</reference>
<dbReference type="SMART" id="SM00401">
    <property type="entry name" value="ZnF_GATA"/>
    <property type="match status" value="2"/>
</dbReference>
<dbReference type="PROSITE" id="PS00344">
    <property type="entry name" value="GATA_ZN_FINGER_1"/>
    <property type="match status" value="1"/>
</dbReference>
<evidence type="ECO:0000256" key="6">
    <source>
        <dbReference type="PROSITE-ProRule" id="PRU00094"/>
    </source>
</evidence>
<dbReference type="AlphaFoldDB" id="A0A0C3BPZ0"/>
<dbReference type="CDD" id="cd00202">
    <property type="entry name" value="ZnF_GATA"/>
    <property type="match status" value="2"/>
</dbReference>
<proteinExistence type="predicted"/>
<dbReference type="PANTHER" id="PTHR10071:SF312">
    <property type="entry name" value="GATA-TYPE DOMAIN-CONTAINING PROTEIN"/>
    <property type="match status" value="1"/>
</dbReference>
<keyword evidence="5" id="KW-0539">Nucleus</keyword>
<dbReference type="GO" id="GO:0005634">
    <property type="term" value="C:nucleus"/>
    <property type="evidence" value="ECO:0007669"/>
    <property type="project" value="UniProtKB-SubCell"/>
</dbReference>
<dbReference type="PANTHER" id="PTHR10071">
    <property type="entry name" value="TRANSCRIPTION FACTOR GATA FAMILY MEMBER"/>
    <property type="match status" value="1"/>
</dbReference>
<sequence>MVYSRHSSSSSMAAEKRHSISSHSSNEDMMCQYTPSSGYPAGSGPGVSGNWSLNSRTPYNGVDSLLIQDQQRRWVAQQDVNIRQRERKSDCRGLHPTSNSFSSAQPNLPISPFIESSQILRSSTYPGSYSRSASVDLNAPMSNWNNWDLEAESPPSLNVPLHRYSGAPSSWNDSLNVDVPPFDPAFNNIMFSSDASHSSTLLAPAGEQTVMNGFTRFTFPHRLSPGPSPSPSPIHHHPVKQSSSNSGSPPFGSRRSSMDRSESGKSCSHCRATSTPLWRRDPSTMKPLCNACGLYLQQRNKLRPQELIDADDDGNTSDESDVNYVGPECSHCHTHHTSVWRRSKAGDQLCNACGVYARLRGKPRPLSLKRNKIRPRSKHSPK</sequence>
<dbReference type="GO" id="GO:0045944">
    <property type="term" value="P:positive regulation of transcription by RNA polymerase II"/>
    <property type="evidence" value="ECO:0007669"/>
    <property type="project" value="TreeGrafter"/>
</dbReference>
<dbReference type="PRINTS" id="PR00619">
    <property type="entry name" value="GATAZNFINGER"/>
</dbReference>
<feature type="compositionally biased region" description="Low complexity" evidence="7">
    <location>
        <begin position="242"/>
        <end position="255"/>
    </location>
</feature>
<dbReference type="HOGENOM" id="CLU_060346_0_0_1"/>
<feature type="compositionally biased region" description="Polar residues" evidence="7">
    <location>
        <begin position="96"/>
        <end position="109"/>
    </location>
</feature>
<dbReference type="SUPFAM" id="SSF57716">
    <property type="entry name" value="Glucocorticoid receptor-like (DNA-binding domain)"/>
    <property type="match status" value="2"/>
</dbReference>
<dbReference type="STRING" id="686832.A0A0C3BPZ0"/>
<evidence type="ECO:0000256" key="7">
    <source>
        <dbReference type="SAM" id="MobiDB-lite"/>
    </source>
</evidence>
<feature type="domain" description="GATA-type" evidence="8">
    <location>
        <begin position="323"/>
        <end position="376"/>
    </location>
</feature>
<feature type="compositionally biased region" description="Basic and acidic residues" evidence="7">
    <location>
        <begin position="84"/>
        <end position="93"/>
    </location>
</feature>
<dbReference type="Gene3D" id="3.30.50.10">
    <property type="entry name" value="Erythroid Transcription Factor GATA-1, subunit A"/>
    <property type="match status" value="2"/>
</dbReference>
<comment type="subcellular location">
    <subcellularLocation>
        <location evidence="1">Nucleus</location>
    </subcellularLocation>
</comment>
<dbReference type="GO" id="GO:0000122">
    <property type="term" value="P:negative regulation of transcription by RNA polymerase II"/>
    <property type="evidence" value="ECO:0007669"/>
    <property type="project" value="TreeGrafter"/>
</dbReference>
<reference evidence="10" key="2">
    <citation type="submission" date="2015-01" db="EMBL/GenBank/DDBJ databases">
        <title>Evolutionary Origins and Diversification of the Mycorrhizal Mutualists.</title>
        <authorList>
            <consortium name="DOE Joint Genome Institute"/>
            <consortium name="Mycorrhizal Genomics Consortium"/>
            <person name="Kohler A."/>
            <person name="Kuo A."/>
            <person name="Nagy L.G."/>
            <person name="Floudas D."/>
            <person name="Copeland A."/>
            <person name="Barry K.W."/>
            <person name="Cichocki N."/>
            <person name="Veneault-Fourrey C."/>
            <person name="LaButti K."/>
            <person name="Lindquist E.A."/>
            <person name="Lipzen A."/>
            <person name="Lundell T."/>
            <person name="Morin E."/>
            <person name="Murat C."/>
            <person name="Riley R."/>
            <person name="Ohm R."/>
            <person name="Sun H."/>
            <person name="Tunlid A."/>
            <person name="Henrissat B."/>
            <person name="Grigoriev I.V."/>
            <person name="Hibbett D.S."/>
            <person name="Martin F."/>
        </authorList>
    </citation>
    <scope>NUCLEOTIDE SEQUENCE [LARGE SCALE GENOMIC DNA]</scope>
    <source>
        <strain evidence="10">h7</strain>
    </source>
</reference>
<keyword evidence="10" id="KW-1185">Reference proteome</keyword>
<evidence type="ECO:0000313" key="9">
    <source>
        <dbReference type="EMBL" id="KIM38690.1"/>
    </source>
</evidence>
<protein>
    <recommendedName>
        <fullName evidence="8">GATA-type domain-containing protein</fullName>
    </recommendedName>
</protein>
<keyword evidence="3 6" id="KW-0863">Zinc-finger</keyword>
<evidence type="ECO:0000256" key="5">
    <source>
        <dbReference type="ARBA" id="ARBA00023242"/>
    </source>
</evidence>
<evidence type="ECO:0000259" key="8">
    <source>
        <dbReference type="PROSITE" id="PS50114"/>
    </source>
</evidence>
<feature type="region of interest" description="Disordered" evidence="7">
    <location>
        <begin position="84"/>
        <end position="109"/>
    </location>
</feature>
<dbReference type="Proteomes" id="UP000053424">
    <property type="component" value="Unassembled WGS sequence"/>
</dbReference>
<dbReference type="PROSITE" id="PS50114">
    <property type="entry name" value="GATA_ZN_FINGER_2"/>
    <property type="match status" value="2"/>
</dbReference>
<evidence type="ECO:0000256" key="2">
    <source>
        <dbReference type="ARBA" id="ARBA00022723"/>
    </source>
</evidence>
<dbReference type="GO" id="GO:0008270">
    <property type="term" value="F:zinc ion binding"/>
    <property type="evidence" value="ECO:0007669"/>
    <property type="project" value="UniProtKB-KW"/>
</dbReference>
<dbReference type="GO" id="GO:0000978">
    <property type="term" value="F:RNA polymerase II cis-regulatory region sequence-specific DNA binding"/>
    <property type="evidence" value="ECO:0007669"/>
    <property type="project" value="TreeGrafter"/>
</dbReference>
<dbReference type="InterPro" id="IPR039355">
    <property type="entry name" value="Transcription_factor_GATA"/>
</dbReference>
<dbReference type="GO" id="GO:0045165">
    <property type="term" value="P:cell fate commitment"/>
    <property type="evidence" value="ECO:0007669"/>
    <property type="project" value="TreeGrafter"/>
</dbReference>
<dbReference type="InterPro" id="IPR000679">
    <property type="entry name" value="Znf_GATA"/>
</dbReference>
<evidence type="ECO:0000313" key="10">
    <source>
        <dbReference type="Proteomes" id="UP000053424"/>
    </source>
</evidence>
<name>A0A0C3BPZ0_HEBCY</name>
<evidence type="ECO:0000256" key="3">
    <source>
        <dbReference type="ARBA" id="ARBA00022771"/>
    </source>
</evidence>
<evidence type="ECO:0000256" key="4">
    <source>
        <dbReference type="ARBA" id="ARBA00022833"/>
    </source>
</evidence>